<dbReference type="GO" id="GO:0006424">
    <property type="term" value="P:glutamyl-tRNA aminoacylation"/>
    <property type="evidence" value="ECO:0007669"/>
    <property type="project" value="UniProtKB-UniRule"/>
</dbReference>
<organism evidence="14 15">
    <name type="scientific">Gallibacterium anatis 4895</name>
    <dbReference type="NCBI Taxonomy" id="1396510"/>
    <lineage>
        <taxon>Bacteria</taxon>
        <taxon>Pseudomonadati</taxon>
        <taxon>Pseudomonadota</taxon>
        <taxon>Gammaproteobacteria</taxon>
        <taxon>Pasteurellales</taxon>
        <taxon>Pasteurellaceae</taxon>
        <taxon>Gallibacterium</taxon>
    </lineage>
</organism>
<evidence type="ECO:0000313" key="14">
    <source>
        <dbReference type="EMBL" id="KGQ64057.1"/>
    </source>
</evidence>
<dbReference type="Gene3D" id="3.40.50.620">
    <property type="entry name" value="HUPs"/>
    <property type="match status" value="1"/>
</dbReference>
<feature type="binding site" evidence="9">
    <location>
        <begin position="38"/>
        <end position="40"/>
    </location>
    <ligand>
        <name>ATP</name>
        <dbReference type="ChEBI" id="CHEBI:30616"/>
    </ligand>
</feature>
<evidence type="ECO:0000313" key="15">
    <source>
        <dbReference type="Proteomes" id="UP000030554"/>
    </source>
</evidence>
<feature type="binding site" evidence="9">
    <location>
        <begin position="44"/>
        <end position="50"/>
    </location>
    <ligand>
        <name>ATP</name>
        <dbReference type="ChEBI" id="CHEBI:30616"/>
    </ligand>
</feature>
<keyword evidence="5 9" id="KW-0067">ATP-binding</keyword>
<feature type="domain" description="tRNA synthetases class I (E and Q) anti-codon binding" evidence="13">
    <location>
        <begin position="458"/>
        <end position="530"/>
    </location>
</feature>
<dbReference type="GO" id="GO:0005524">
    <property type="term" value="F:ATP binding"/>
    <property type="evidence" value="ECO:0007669"/>
    <property type="project" value="UniProtKB-UniRule"/>
</dbReference>
<dbReference type="FunFam" id="2.40.240.10:FF:000001">
    <property type="entry name" value="Glutamine--tRNA ligase"/>
    <property type="match status" value="1"/>
</dbReference>
<dbReference type="SUPFAM" id="SSF50715">
    <property type="entry name" value="Ribosomal protein L25-like"/>
    <property type="match status" value="1"/>
</dbReference>
<evidence type="ECO:0000256" key="3">
    <source>
        <dbReference type="ARBA" id="ARBA00022598"/>
    </source>
</evidence>
<evidence type="ECO:0000256" key="6">
    <source>
        <dbReference type="ARBA" id="ARBA00022917"/>
    </source>
</evidence>
<accession>A0A0A3A8I7</accession>
<keyword evidence="4 9" id="KW-0547">Nucleotide-binding</keyword>
<comment type="catalytic activity">
    <reaction evidence="8 9">
        <text>tRNA(Gln) + L-glutamine + ATP = L-glutaminyl-tRNA(Gln) + AMP + diphosphate</text>
        <dbReference type="Rhea" id="RHEA:20121"/>
        <dbReference type="Rhea" id="RHEA-COMP:9662"/>
        <dbReference type="Rhea" id="RHEA-COMP:9681"/>
        <dbReference type="ChEBI" id="CHEBI:30616"/>
        <dbReference type="ChEBI" id="CHEBI:33019"/>
        <dbReference type="ChEBI" id="CHEBI:58359"/>
        <dbReference type="ChEBI" id="CHEBI:78442"/>
        <dbReference type="ChEBI" id="CHEBI:78521"/>
        <dbReference type="ChEBI" id="CHEBI:456215"/>
        <dbReference type="EC" id="6.1.1.18"/>
    </reaction>
</comment>
<dbReference type="InterPro" id="IPR020059">
    <property type="entry name" value="Glu/Gln-tRNA-synth_Ib_codon-bd"/>
</dbReference>
<dbReference type="InterPro" id="IPR004514">
    <property type="entry name" value="Gln-tRNA-synth"/>
</dbReference>
<evidence type="ECO:0000256" key="4">
    <source>
        <dbReference type="ARBA" id="ARBA00022741"/>
    </source>
</evidence>
<dbReference type="Pfam" id="PF20974">
    <property type="entry name" value="tRNA-synt_1c_C2"/>
    <property type="match status" value="1"/>
</dbReference>
<dbReference type="AlphaFoldDB" id="A0A0A3A8I7"/>
<feature type="binding site" evidence="9">
    <location>
        <position position="234"/>
    </location>
    <ligand>
        <name>ATP</name>
        <dbReference type="ChEBI" id="CHEBI:30616"/>
    </ligand>
</feature>
<keyword evidence="6 9" id="KW-0648">Protein biosynthesis</keyword>
<evidence type="ECO:0000256" key="7">
    <source>
        <dbReference type="ARBA" id="ARBA00023146"/>
    </source>
</evidence>
<dbReference type="InterPro" id="IPR000924">
    <property type="entry name" value="Glu/Gln-tRNA-synth"/>
</dbReference>
<dbReference type="InterPro" id="IPR049437">
    <property type="entry name" value="tRNA-synt_1c_C2"/>
</dbReference>
<evidence type="ECO:0000256" key="2">
    <source>
        <dbReference type="ARBA" id="ARBA00022490"/>
    </source>
</evidence>
<dbReference type="GO" id="GO:0006425">
    <property type="term" value="P:glutaminyl-tRNA aminoacylation"/>
    <property type="evidence" value="ECO:0007669"/>
    <property type="project" value="UniProtKB-UniRule"/>
</dbReference>
<dbReference type="FunFam" id="1.10.1160.10:FF:000001">
    <property type="entry name" value="Glutamine--tRNA ligase"/>
    <property type="match status" value="1"/>
</dbReference>
<dbReference type="Proteomes" id="UP000030554">
    <property type="component" value="Unassembled WGS sequence"/>
</dbReference>
<comment type="similarity">
    <text evidence="1 9 10">Belongs to the class-I aminoacyl-tRNA synthetase family.</text>
</comment>
<keyword evidence="7 9" id="KW-0030">Aminoacyl-tRNA synthetase</keyword>
<dbReference type="InterPro" id="IPR001412">
    <property type="entry name" value="aa-tRNA-synth_I_CS"/>
</dbReference>
<feature type="short sequence motif" description="'KMSKS' region" evidence="9">
    <location>
        <begin position="272"/>
        <end position="276"/>
    </location>
</feature>
<dbReference type="InterPro" id="IPR050132">
    <property type="entry name" value="Gln/Glu-tRNA_Ligase"/>
</dbReference>
<evidence type="ECO:0000256" key="5">
    <source>
        <dbReference type="ARBA" id="ARBA00022840"/>
    </source>
</evidence>
<dbReference type="PROSITE" id="PS00178">
    <property type="entry name" value="AA_TRNA_LIGASE_I"/>
    <property type="match status" value="1"/>
</dbReference>
<dbReference type="RefSeq" id="WP_039162313.1">
    <property type="nucleotide sequence ID" value="NZ_JPJQ01000001.1"/>
</dbReference>
<evidence type="ECO:0000259" key="11">
    <source>
        <dbReference type="Pfam" id="PF00749"/>
    </source>
</evidence>
<dbReference type="Gene3D" id="3.90.800.10">
    <property type="entry name" value="Glutamyl-tRNA Synthetase, Domain 3"/>
    <property type="match status" value="1"/>
</dbReference>
<evidence type="ECO:0000256" key="9">
    <source>
        <dbReference type="HAMAP-Rule" id="MF_00126"/>
    </source>
</evidence>
<dbReference type="Gene3D" id="1.10.1160.10">
    <property type="entry name" value="Glutamyl-trna Synthetase, Domain 2"/>
    <property type="match status" value="1"/>
</dbReference>
<feature type="binding site" evidence="9">
    <location>
        <position position="70"/>
    </location>
    <ligand>
        <name>L-glutamine</name>
        <dbReference type="ChEBI" id="CHEBI:58359"/>
    </ligand>
</feature>
<dbReference type="InterPro" id="IPR014729">
    <property type="entry name" value="Rossmann-like_a/b/a_fold"/>
</dbReference>
<dbReference type="EC" id="6.1.1.18" evidence="9"/>
<name>A0A0A3A8I7_9PAST</name>
<dbReference type="InterPro" id="IPR020058">
    <property type="entry name" value="Glu/Gln-tRNA-synth_Ib_cat-dom"/>
</dbReference>
<keyword evidence="3 9" id="KW-0436">Ligase</keyword>
<reference evidence="14 15" key="1">
    <citation type="submission" date="2014-07" db="EMBL/GenBank/DDBJ databases">
        <title>Chaperone-usher fimbriae in a diverse selection of Gallibacterium genomes.</title>
        <authorList>
            <person name="Kudirkiene E."/>
            <person name="Bager R.J."/>
            <person name="Johnson T.J."/>
            <person name="Bojesen A.M."/>
        </authorList>
    </citation>
    <scope>NUCLEOTIDE SEQUENCE [LARGE SCALE GENOMIC DNA]</scope>
    <source>
        <strain evidence="14 15">4895</strain>
    </source>
</reference>
<dbReference type="Gene3D" id="2.40.240.10">
    <property type="entry name" value="Ribosomal Protein L25, Chain P"/>
    <property type="match status" value="2"/>
</dbReference>
<dbReference type="GO" id="GO:0005829">
    <property type="term" value="C:cytosol"/>
    <property type="evidence" value="ECO:0007669"/>
    <property type="project" value="TreeGrafter"/>
</dbReference>
<evidence type="ECO:0000256" key="1">
    <source>
        <dbReference type="ARBA" id="ARBA00005594"/>
    </source>
</evidence>
<dbReference type="HAMAP" id="MF_00126">
    <property type="entry name" value="Gln_tRNA_synth"/>
    <property type="match status" value="1"/>
</dbReference>
<comment type="subcellular location">
    <subcellularLocation>
        <location evidence="9">Cytoplasm</location>
    </subcellularLocation>
</comment>
<feature type="binding site" evidence="9">
    <location>
        <position position="215"/>
    </location>
    <ligand>
        <name>L-glutamine</name>
        <dbReference type="ChEBI" id="CHEBI:58359"/>
    </ligand>
</feature>
<dbReference type="GO" id="GO:0004819">
    <property type="term" value="F:glutamine-tRNA ligase activity"/>
    <property type="evidence" value="ECO:0007669"/>
    <property type="project" value="UniProtKB-UniRule"/>
</dbReference>
<dbReference type="InterPro" id="IPR011035">
    <property type="entry name" value="Ribosomal_bL25/Gln-tRNA_synth"/>
</dbReference>
<dbReference type="CDD" id="cd00807">
    <property type="entry name" value="GlnRS_core"/>
    <property type="match status" value="1"/>
</dbReference>
<feature type="binding site" evidence="9">
    <location>
        <begin position="265"/>
        <end position="266"/>
    </location>
    <ligand>
        <name>ATP</name>
        <dbReference type="ChEBI" id="CHEBI:30616"/>
    </ligand>
</feature>
<protein>
    <recommendedName>
        <fullName evidence="9">Glutamine--tRNA ligase</fullName>
        <ecNumber evidence="9">6.1.1.18</ecNumber>
    </recommendedName>
    <alternativeName>
        <fullName evidence="9">Glutaminyl-tRNA synthetase</fullName>
        <shortName evidence="9">GlnRS</shortName>
    </alternativeName>
</protein>
<dbReference type="Pfam" id="PF03950">
    <property type="entry name" value="tRNA-synt_1c_C"/>
    <property type="match status" value="1"/>
</dbReference>
<dbReference type="InterPro" id="IPR020056">
    <property type="entry name" value="Rbsml_bL25/Gln-tRNA_synth_N"/>
</dbReference>
<sequence length="553" mass="64183">MSHSETTEIKPTNFIRHIIDEDLAQGKHQSVHTRFPPEPNGYLHIGHAKSICLNFGIAEDYHGLCNLRFDDTNPVKEDVSYVDSIKRDVEWLGFKWDGKPRYASDYFDQLYGYAIELIKKGLAYVDELTPEQMREYRGTLTEPGKNSPYRDRSVEENLALFEKMKNGEFAEGTASLRAKIDMASPFMVMRDPVLYRIKFAHHHQTGDKWCIYPMYDFTHCISDAIERITHSLCTLEFQDNRRLYDWVLENISIERPLPHQYEFSRLNLEGTLTSKRKLLQLVNEEIVDGWNDPRMPTISGLRRRGYTPESIREFCRRIGVTKQDNVVEYSALEACIREDLNVNAPRAMAVINPLRVVIENFEGEELLTVPNHPNREELGTRTIALTKEIYIDQEDFREEANKHYKRLVLGKEVRLRNAYVIKAERVQKDAEGNIVTVYCSYDPETLGKNPEGRKVKGVIHWVSATKNHPAEFRLYDRLFTVSNPSAEEDIYQALNPHSLVVKHGFVEQNLIDAEPEKAYQFEREGYFCADSKDSHKEHLVFNLTVSLKESVII</sequence>
<comment type="subunit">
    <text evidence="9">Monomer.</text>
</comment>
<dbReference type="FunFam" id="3.90.800.10:FF:000001">
    <property type="entry name" value="Glutamine--tRNA ligase"/>
    <property type="match status" value="1"/>
</dbReference>
<proteinExistence type="inferred from homology"/>
<dbReference type="PRINTS" id="PR00987">
    <property type="entry name" value="TRNASYNTHGLU"/>
</dbReference>
<evidence type="ECO:0000259" key="13">
    <source>
        <dbReference type="Pfam" id="PF20974"/>
    </source>
</evidence>
<dbReference type="PANTHER" id="PTHR43097">
    <property type="entry name" value="GLUTAMINE-TRNA LIGASE"/>
    <property type="match status" value="1"/>
</dbReference>
<comment type="caution">
    <text evidence="9">Lacks conserved residue(s) required for the propagation of feature annotation.</text>
</comment>
<dbReference type="NCBIfam" id="NF011291">
    <property type="entry name" value="PRK14703.1"/>
    <property type="match status" value="1"/>
</dbReference>
<dbReference type="InterPro" id="IPR020061">
    <property type="entry name" value="Glu_tRNA_lig_a-bdl"/>
</dbReference>
<dbReference type="Pfam" id="PF00749">
    <property type="entry name" value="tRNA-synt_1c"/>
    <property type="match status" value="1"/>
</dbReference>
<feature type="domain" description="Glutamyl/glutaminyl-tRNA synthetase class Ib anti-codon binding" evidence="12">
    <location>
        <begin position="344"/>
        <end position="442"/>
    </location>
</feature>
<evidence type="ECO:0000256" key="8">
    <source>
        <dbReference type="ARBA" id="ARBA00048270"/>
    </source>
</evidence>
<feature type="short sequence motif" description="'HIGH' region" evidence="9">
    <location>
        <begin position="37"/>
        <end position="47"/>
    </location>
</feature>
<dbReference type="InterPro" id="IPR022861">
    <property type="entry name" value="Gln_tRNA_ligase_bac"/>
</dbReference>
<keyword evidence="2 9" id="KW-0963">Cytoplasm</keyword>
<gene>
    <name evidence="9" type="primary">glnS</name>
    <name evidence="14" type="ORF">IO48_00135</name>
</gene>
<feature type="domain" description="Glutamyl/glutaminyl-tRNA synthetase class Ib catalytic" evidence="11">
    <location>
        <begin position="31"/>
        <end position="341"/>
    </location>
</feature>
<evidence type="ECO:0000256" key="10">
    <source>
        <dbReference type="RuleBase" id="RU363037"/>
    </source>
</evidence>
<dbReference type="EMBL" id="JPJQ01000001">
    <property type="protein sequence ID" value="KGQ64057.1"/>
    <property type="molecule type" value="Genomic_DNA"/>
</dbReference>
<dbReference type="FunFam" id="3.40.50.620:FF:000037">
    <property type="entry name" value="Glutamine--tRNA ligase cytoplasmic"/>
    <property type="match status" value="1"/>
</dbReference>
<dbReference type="NCBIfam" id="TIGR00440">
    <property type="entry name" value="glnS"/>
    <property type="match status" value="1"/>
</dbReference>
<evidence type="ECO:0000259" key="12">
    <source>
        <dbReference type="Pfam" id="PF03950"/>
    </source>
</evidence>
<comment type="caution">
    <text evidence="14">The sequence shown here is derived from an EMBL/GenBank/DDBJ whole genome shotgun (WGS) entry which is preliminary data.</text>
</comment>
<dbReference type="SUPFAM" id="SSF52374">
    <property type="entry name" value="Nucleotidylyl transferase"/>
    <property type="match status" value="1"/>
</dbReference>
<dbReference type="PANTHER" id="PTHR43097:SF5">
    <property type="entry name" value="GLUTAMATE--TRNA LIGASE"/>
    <property type="match status" value="1"/>
</dbReference>